<feature type="domain" description="AMP-dependent synthetase/ligase" evidence="1">
    <location>
        <begin position="8"/>
        <end position="368"/>
    </location>
</feature>
<evidence type="ECO:0000259" key="1">
    <source>
        <dbReference type="Pfam" id="PF00501"/>
    </source>
</evidence>
<protein>
    <submittedName>
        <fullName evidence="3">Acyl-CoA synthetase</fullName>
    </submittedName>
</protein>
<dbReference type="InterPro" id="IPR025110">
    <property type="entry name" value="AMP-bd_C"/>
</dbReference>
<feature type="domain" description="AMP-binding enzyme C-terminal" evidence="2">
    <location>
        <begin position="419"/>
        <end position="494"/>
    </location>
</feature>
<dbReference type="CDD" id="cd17631">
    <property type="entry name" value="FACL_FadD13-like"/>
    <property type="match status" value="1"/>
</dbReference>
<dbReference type="InterPro" id="IPR045851">
    <property type="entry name" value="AMP-bd_C_sf"/>
</dbReference>
<evidence type="ECO:0000313" key="4">
    <source>
        <dbReference type="Proteomes" id="UP000177515"/>
    </source>
</evidence>
<dbReference type="InterPro" id="IPR020459">
    <property type="entry name" value="AMP-binding"/>
</dbReference>
<dbReference type="Pfam" id="PF13193">
    <property type="entry name" value="AMP-binding_C"/>
    <property type="match status" value="1"/>
</dbReference>
<sequence>MAHWFTGRACRSPERPALSFEGETWSYGRLLAEIERLASVLDAGGVRPGMRVGYLGFNHPAFLLALFASARLGAVFVPLNFRLTGAELAYIANDAGIHTLLVDGEHLSTIDPVRDTLCCARYLCVEGEAADPARWPPLAAAMDAAAPWAQAPVPVASDDVAVIMYTSGTTGRPKGAMLTHGNFWWNHVGELYTVDVLADDVLLVFAPLFHIGGLNVLLMTTLLKGGHVVLHRHFDPARVLADIAAYRVRTLFAVPAMLLFISQHPGFADAPLDHVRQIVCGGAPCPEPLLRTYAARGIAVQQGYGLTETAALVTVLTAEHALARIGSVGHTALLIQIRLVDPQGNTVSAPHARGEICVRGPNVTRGYWNQPEATRAAIDADGWFRTGDVGYVDEDGFYYVCDRVKDMIISGGENVYPAEVESVLYGHPAVAEAAVIGAPDPRWGETVMAVVALKPGHALTLEALQDFAGTRLARYKIPRRLELVPALPRNPTGKILKFQLRETFAQG</sequence>
<dbReference type="EMBL" id="CP017755">
    <property type="protein sequence ID" value="AOZ10907.1"/>
    <property type="molecule type" value="Genomic_DNA"/>
</dbReference>
<dbReference type="SUPFAM" id="SSF56801">
    <property type="entry name" value="Acetyl-CoA synthetase-like"/>
    <property type="match status" value="1"/>
</dbReference>
<dbReference type="InterPro" id="IPR050237">
    <property type="entry name" value="ATP-dep_AMP-bd_enzyme"/>
</dbReference>
<dbReference type="PANTHER" id="PTHR43767:SF1">
    <property type="entry name" value="NONRIBOSOMAL PEPTIDE SYNTHASE PES1 (EUROFUNG)-RELATED"/>
    <property type="match status" value="1"/>
</dbReference>
<dbReference type="PANTHER" id="PTHR43767">
    <property type="entry name" value="LONG-CHAIN-FATTY-ACID--COA LIGASE"/>
    <property type="match status" value="1"/>
</dbReference>
<proteinExistence type="predicted"/>
<dbReference type="Gene3D" id="3.30.300.30">
    <property type="match status" value="1"/>
</dbReference>
<name>A0ABN4TUH4_9BURK</name>
<keyword evidence="4" id="KW-1185">Reference proteome</keyword>
<dbReference type="InterPro" id="IPR000873">
    <property type="entry name" value="AMP-dep_synth/lig_dom"/>
</dbReference>
<evidence type="ECO:0000259" key="2">
    <source>
        <dbReference type="Pfam" id="PF13193"/>
    </source>
</evidence>
<dbReference type="Gene3D" id="3.40.50.12780">
    <property type="entry name" value="N-terminal domain of ligase-like"/>
    <property type="match status" value="1"/>
</dbReference>
<reference evidence="3 4" key="1">
    <citation type="submission" date="2016-10" db="EMBL/GenBank/DDBJ databases">
        <title>Complete genome sequences of three Cupriavidus strains isolated from various Malaysian environments.</title>
        <authorList>
            <person name="Abdullah A.A.-A."/>
            <person name="Shafie N.A.H."/>
            <person name="Lau N.S."/>
        </authorList>
    </citation>
    <scope>NUCLEOTIDE SEQUENCE [LARGE SCALE GENOMIC DNA]</scope>
    <source>
        <strain evidence="3 4">USMAA1020</strain>
    </source>
</reference>
<evidence type="ECO:0000313" key="3">
    <source>
        <dbReference type="EMBL" id="AOZ10907.1"/>
    </source>
</evidence>
<dbReference type="InterPro" id="IPR042099">
    <property type="entry name" value="ANL_N_sf"/>
</dbReference>
<dbReference type="InterPro" id="IPR020845">
    <property type="entry name" value="AMP-binding_CS"/>
</dbReference>
<dbReference type="Proteomes" id="UP000177515">
    <property type="component" value="Chromosome 2"/>
</dbReference>
<dbReference type="PROSITE" id="PS00455">
    <property type="entry name" value="AMP_BINDING"/>
    <property type="match status" value="1"/>
</dbReference>
<dbReference type="PRINTS" id="PR00154">
    <property type="entry name" value="AMPBINDING"/>
</dbReference>
<gene>
    <name evidence="3" type="ORF">BKK80_29045</name>
</gene>
<organism evidence="3 4">
    <name type="scientific">Cupriavidus malaysiensis</name>
    <dbReference type="NCBI Taxonomy" id="367825"/>
    <lineage>
        <taxon>Bacteria</taxon>
        <taxon>Pseudomonadati</taxon>
        <taxon>Pseudomonadota</taxon>
        <taxon>Betaproteobacteria</taxon>
        <taxon>Burkholderiales</taxon>
        <taxon>Burkholderiaceae</taxon>
        <taxon>Cupriavidus</taxon>
    </lineage>
</organism>
<accession>A0ABN4TUH4</accession>
<dbReference type="Pfam" id="PF00501">
    <property type="entry name" value="AMP-binding"/>
    <property type="match status" value="1"/>
</dbReference>
<dbReference type="NCBIfam" id="NF004837">
    <property type="entry name" value="PRK06187.1"/>
    <property type="match status" value="1"/>
</dbReference>